<accession>A0A0A8YH13</accession>
<reference evidence="1" key="2">
    <citation type="journal article" date="2015" name="Data Brief">
        <title>Shoot transcriptome of the giant reed, Arundo donax.</title>
        <authorList>
            <person name="Barrero R.A."/>
            <person name="Guerrero F.D."/>
            <person name="Moolhuijzen P."/>
            <person name="Goolsby J.A."/>
            <person name="Tidwell J."/>
            <person name="Bellgard S.E."/>
            <person name="Bellgard M.I."/>
        </authorList>
    </citation>
    <scope>NUCLEOTIDE SEQUENCE</scope>
    <source>
        <tissue evidence="1">Shoot tissue taken approximately 20 cm above the soil surface</tissue>
    </source>
</reference>
<dbReference type="EMBL" id="GBRH01273250">
    <property type="protein sequence ID" value="JAD24645.1"/>
    <property type="molecule type" value="Transcribed_RNA"/>
</dbReference>
<protein>
    <submittedName>
        <fullName evidence="1">Uncharacterized protein</fullName>
    </submittedName>
</protein>
<proteinExistence type="predicted"/>
<name>A0A0A8YH13_ARUDO</name>
<dbReference type="AlphaFoldDB" id="A0A0A8YH13"/>
<sequence>MLPQKSQNGKHAVRCLNLDIVRIVCTISDFWNTQTTILGRYYVGFCR</sequence>
<organism evidence="1">
    <name type="scientific">Arundo donax</name>
    <name type="common">Giant reed</name>
    <name type="synonym">Donax arundinaceus</name>
    <dbReference type="NCBI Taxonomy" id="35708"/>
    <lineage>
        <taxon>Eukaryota</taxon>
        <taxon>Viridiplantae</taxon>
        <taxon>Streptophyta</taxon>
        <taxon>Embryophyta</taxon>
        <taxon>Tracheophyta</taxon>
        <taxon>Spermatophyta</taxon>
        <taxon>Magnoliopsida</taxon>
        <taxon>Liliopsida</taxon>
        <taxon>Poales</taxon>
        <taxon>Poaceae</taxon>
        <taxon>PACMAD clade</taxon>
        <taxon>Arundinoideae</taxon>
        <taxon>Arundineae</taxon>
        <taxon>Arundo</taxon>
    </lineage>
</organism>
<reference evidence="1" key="1">
    <citation type="submission" date="2014-09" db="EMBL/GenBank/DDBJ databases">
        <authorList>
            <person name="Magalhaes I.L.F."/>
            <person name="Oliveira U."/>
            <person name="Santos F.R."/>
            <person name="Vidigal T.H.D.A."/>
            <person name="Brescovit A.D."/>
            <person name="Santos A.J."/>
        </authorList>
    </citation>
    <scope>NUCLEOTIDE SEQUENCE</scope>
    <source>
        <tissue evidence="1">Shoot tissue taken approximately 20 cm above the soil surface</tissue>
    </source>
</reference>
<evidence type="ECO:0000313" key="1">
    <source>
        <dbReference type="EMBL" id="JAD24645.1"/>
    </source>
</evidence>